<dbReference type="SUPFAM" id="SSF50129">
    <property type="entry name" value="GroES-like"/>
    <property type="match status" value="1"/>
</dbReference>
<dbReference type="InterPro" id="IPR002328">
    <property type="entry name" value="ADH_Zn_CS"/>
</dbReference>
<organism evidence="6">
    <name type="scientific">uncultured prokaryote</name>
    <dbReference type="NCBI Taxonomy" id="198431"/>
    <lineage>
        <taxon>unclassified sequences</taxon>
        <taxon>environmental samples</taxon>
    </lineage>
</organism>
<keyword evidence="3" id="KW-0560">Oxidoreductase</keyword>
<evidence type="ECO:0000259" key="5">
    <source>
        <dbReference type="Pfam" id="PF08240"/>
    </source>
</evidence>
<evidence type="ECO:0000256" key="2">
    <source>
        <dbReference type="ARBA" id="ARBA00022833"/>
    </source>
</evidence>
<dbReference type="AlphaFoldDB" id="H5SI40"/>
<protein>
    <submittedName>
        <fullName evidence="6">Alcohol dehydrogenase</fullName>
    </submittedName>
</protein>
<dbReference type="InterPro" id="IPR036291">
    <property type="entry name" value="NAD(P)-bd_dom_sf"/>
</dbReference>
<dbReference type="Pfam" id="PF00107">
    <property type="entry name" value="ADH_zinc_N"/>
    <property type="match status" value="1"/>
</dbReference>
<reference evidence="6" key="2">
    <citation type="journal article" date="2012" name="PLoS ONE">
        <title>A Deeply Branching Thermophilic Bacterium with an Ancient Acetyl-CoA Pathway Dominates a Subsurface Ecosystem.</title>
        <authorList>
            <person name="Takami H."/>
            <person name="Noguchi H."/>
            <person name="Takaki Y."/>
            <person name="Uchiyama I."/>
            <person name="Toyoda A."/>
            <person name="Nishi S."/>
            <person name="Chee G.-J."/>
            <person name="Arai W."/>
            <person name="Nunoura T."/>
            <person name="Itoh T."/>
            <person name="Hattori M."/>
            <person name="Takai K."/>
        </authorList>
    </citation>
    <scope>NUCLEOTIDE SEQUENCE</scope>
</reference>
<sequence length="408" mass="44112">MRALVFNPTVPRYLLTRAVGGLWEPAYWSGLSPLRLRELPEPRLPDRDWVRVRVRMGGICGSDLHLVTLQASPSASAFASFPFVPGHENVGEVVERGPGAADLPLGHRVVVEPVLPCRARGFSDPCDPCRAGEYQLCVRTTDGHLSPGLMVGACRDTGGSWGETFVAHRSQVFPLPDAVPDENALLSEPAACALHALLRWRPADHDTVLVIGGGVIGQAVVACLRALGCSARVVALVKYAYQAERARSLGADHTVQLRGADGHYEPLAELLGARLRKPLLGKRAVVGGARLVVDCVGSGRSLDDALRLAGPGGTVVVLGLASLPRGVDWTPVWLKELRVVGSYAYAVENWQGRQVRTLELVLRWMQEGKLDLSSLVTHRFPLDRYRDALRTALGKSAGKAFKVAFQFP</sequence>
<evidence type="ECO:0000256" key="3">
    <source>
        <dbReference type="ARBA" id="ARBA00023002"/>
    </source>
</evidence>
<dbReference type="PANTHER" id="PTHR43401">
    <property type="entry name" value="L-THREONINE 3-DEHYDROGENASE"/>
    <property type="match status" value="1"/>
</dbReference>
<reference evidence="6" key="1">
    <citation type="journal article" date="2005" name="Environ. Microbiol.">
        <title>Genetic and functional properties of uncultivated thermophilic crenarchaeotes from a subsurface gold mine as revealed by analysis of genome fragments.</title>
        <authorList>
            <person name="Nunoura T."/>
            <person name="Hirayama H."/>
            <person name="Takami H."/>
            <person name="Oida H."/>
            <person name="Nishi S."/>
            <person name="Shimamura S."/>
            <person name="Suzuki Y."/>
            <person name="Inagaki F."/>
            <person name="Takai K."/>
            <person name="Nealson K.H."/>
            <person name="Horikoshi K."/>
        </authorList>
    </citation>
    <scope>NUCLEOTIDE SEQUENCE</scope>
</reference>
<dbReference type="GO" id="GO:0016491">
    <property type="term" value="F:oxidoreductase activity"/>
    <property type="evidence" value="ECO:0007669"/>
    <property type="project" value="UniProtKB-KW"/>
</dbReference>
<dbReference type="Gene3D" id="3.40.50.720">
    <property type="entry name" value="NAD(P)-binding Rossmann-like Domain"/>
    <property type="match status" value="1"/>
</dbReference>
<dbReference type="Pfam" id="PF08240">
    <property type="entry name" value="ADH_N"/>
    <property type="match status" value="1"/>
</dbReference>
<dbReference type="InterPro" id="IPR050129">
    <property type="entry name" value="Zn_alcohol_dh"/>
</dbReference>
<dbReference type="GO" id="GO:0008270">
    <property type="term" value="F:zinc ion binding"/>
    <property type="evidence" value="ECO:0007669"/>
    <property type="project" value="InterPro"/>
</dbReference>
<keyword evidence="1" id="KW-0479">Metal-binding</keyword>
<dbReference type="PROSITE" id="PS00059">
    <property type="entry name" value="ADH_ZINC"/>
    <property type="match status" value="1"/>
</dbReference>
<gene>
    <name evidence="6" type="ORF">HGMM_F31F10C16</name>
</gene>
<proteinExistence type="predicted"/>
<name>H5SI40_9ZZZZ</name>
<dbReference type="PANTHER" id="PTHR43401:SF2">
    <property type="entry name" value="L-THREONINE 3-DEHYDROGENASE"/>
    <property type="match status" value="1"/>
</dbReference>
<feature type="domain" description="Alcohol dehydrogenase-like N-terminal" evidence="5">
    <location>
        <begin position="47"/>
        <end position="177"/>
    </location>
</feature>
<evidence type="ECO:0000313" key="6">
    <source>
        <dbReference type="EMBL" id="BAL55826.1"/>
    </source>
</evidence>
<dbReference type="InterPro" id="IPR013149">
    <property type="entry name" value="ADH-like_C"/>
</dbReference>
<dbReference type="InterPro" id="IPR011032">
    <property type="entry name" value="GroES-like_sf"/>
</dbReference>
<keyword evidence="2" id="KW-0862">Zinc</keyword>
<evidence type="ECO:0000259" key="4">
    <source>
        <dbReference type="Pfam" id="PF00107"/>
    </source>
</evidence>
<feature type="domain" description="Alcohol dehydrogenase-like C-terminal" evidence="4">
    <location>
        <begin position="216"/>
        <end position="352"/>
    </location>
</feature>
<accession>H5SI40</accession>
<dbReference type="EMBL" id="AP011730">
    <property type="protein sequence ID" value="BAL55826.1"/>
    <property type="molecule type" value="Genomic_DNA"/>
</dbReference>
<dbReference type="InterPro" id="IPR013154">
    <property type="entry name" value="ADH-like_N"/>
</dbReference>
<dbReference type="Gene3D" id="3.90.180.10">
    <property type="entry name" value="Medium-chain alcohol dehydrogenases, catalytic domain"/>
    <property type="match status" value="1"/>
</dbReference>
<evidence type="ECO:0000256" key="1">
    <source>
        <dbReference type="ARBA" id="ARBA00022723"/>
    </source>
</evidence>
<dbReference type="SUPFAM" id="SSF51735">
    <property type="entry name" value="NAD(P)-binding Rossmann-fold domains"/>
    <property type="match status" value="1"/>
</dbReference>